<dbReference type="InterPro" id="IPR012373">
    <property type="entry name" value="Ferrdict_sens_TM"/>
</dbReference>
<feature type="domain" description="Protein FecR C-terminal" evidence="3">
    <location>
        <begin position="270"/>
        <end position="329"/>
    </location>
</feature>
<accession>A0ABP8LUZ6</accession>
<organism evidence="4 5">
    <name type="scientific">Ravibacter arvi</name>
    <dbReference type="NCBI Taxonomy" id="2051041"/>
    <lineage>
        <taxon>Bacteria</taxon>
        <taxon>Pseudomonadati</taxon>
        <taxon>Bacteroidota</taxon>
        <taxon>Cytophagia</taxon>
        <taxon>Cytophagales</taxon>
        <taxon>Spirosomataceae</taxon>
        <taxon>Ravibacter</taxon>
    </lineage>
</organism>
<dbReference type="Gene3D" id="3.55.50.30">
    <property type="match status" value="1"/>
</dbReference>
<keyword evidence="1" id="KW-1133">Transmembrane helix</keyword>
<evidence type="ECO:0000259" key="3">
    <source>
        <dbReference type="Pfam" id="PF16344"/>
    </source>
</evidence>
<evidence type="ECO:0000313" key="5">
    <source>
        <dbReference type="Proteomes" id="UP001501508"/>
    </source>
</evidence>
<proteinExistence type="predicted"/>
<keyword evidence="1" id="KW-0812">Transmembrane</keyword>
<feature type="transmembrane region" description="Helical" evidence="1">
    <location>
        <begin position="103"/>
        <end position="121"/>
    </location>
</feature>
<dbReference type="PANTHER" id="PTHR30273:SF2">
    <property type="entry name" value="PROTEIN FECR"/>
    <property type="match status" value="1"/>
</dbReference>
<evidence type="ECO:0000259" key="2">
    <source>
        <dbReference type="Pfam" id="PF04773"/>
    </source>
</evidence>
<dbReference type="RefSeq" id="WP_345027951.1">
    <property type="nucleotide sequence ID" value="NZ_BAABEY010000018.1"/>
</dbReference>
<dbReference type="InterPro" id="IPR032508">
    <property type="entry name" value="FecR_C"/>
</dbReference>
<dbReference type="Gene3D" id="2.60.120.1440">
    <property type="match status" value="1"/>
</dbReference>
<sequence length="339" mass="38731">MNESPFHITRPMVFAYFAHRATPLEKQQIEAWLKTEEGAEAYFTYLDEWERQFPQFQANLDDARQKFSSFMQEQPETPYASATGEQPPVHTDRETEVTRLKPFYGWVAAASVILLAGLWLFRPVWYYRTLSSGDKQQVSVTLDDGSEVVLGANSSLRYPRFGFDRRVREVWLEGDAEFRVEHFPDGRRFNVHTAGEMVIEVLGTEFVVNNRLKTTRVMLKTGSIRLTHPVVAQPVLMEPGDLVTISSEQKIYREKLPDKAGKFNWKVLDFEFKDTPLKTVARQLQTAYGVRVEIDQPEIAARTVSGSFSAETAEDLLDAIAEMMGLTVEKTATGYVVRK</sequence>
<dbReference type="Proteomes" id="UP001501508">
    <property type="component" value="Unassembled WGS sequence"/>
</dbReference>
<gene>
    <name evidence="4" type="ORF">GCM10023091_16660</name>
</gene>
<evidence type="ECO:0000256" key="1">
    <source>
        <dbReference type="SAM" id="Phobius"/>
    </source>
</evidence>
<dbReference type="Pfam" id="PF04773">
    <property type="entry name" value="FecR"/>
    <property type="match status" value="1"/>
</dbReference>
<keyword evidence="5" id="KW-1185">Reference proteome</keyword>
<dbReference type="InterPro" id="IPR006860">
    <property type="entry name" value="FecR"/>
</dbReference>
<dbReference type="Pfam" id="PF16344">
    <property type="entry name" value="FecR_C"/>
    <property type="match status" value="1"/>
</dbReference>
<reference evidence="5" key="1">
    <citation type="journal article" date="2019" name="Int. J. Syst. Evol. Microbiol.">
        <title>The Global Catalogue of Microorganisms (GCM) 10K type strain sequencing project: providing services to taxonomists for standard genome sequencing and annotation.</title>
        <authorList>
            <consortium name="The Broad Institute Genomics Platform"/>
            <consortium name="The Broad Institute Genome Sequencing Center for Infectious Disease"/>
            <person name="Wu L."/>
            <person name="Ma J."/>
        </authorList>
    </citation>
    <scope>NUCLEOTIDE SEQUENCE [LARGE SCALE GENOMIC DNA]</scope>
    <source>
        <strain evidence="5">JCM 31920</strain>
    </source>
</reference>
<keyword evidence="1" id="KW-0472">Membrane</keyword>
<protein>
    <submittedName>
        <fullName evidence="4">FecR family protein</fullName>
    </submittedName>
</protein>
<comment type="caution">
    <text evidence="4">The sequence shown here is derived from an EMBL/GenBank/DDBJ whole genome shotgun (WGS) entry which is preliminary data.</text>
</comment>
<name>A0ABP8LUZ6_9BACT</name>
<evidence type="ECO:0000313" key="4">
    <source>
        <dbReference type="EMBL" id="GAA4437448.1"/>
    </source>
</evidence>
<feature type="domain" description="FecR protein" evidence="2">
    <location>
        <begin position="129"/>
        <end position="224"/>
    </location>
</feature>
<dbReference type="PANTHER" id="PTHR30273">
    <property type="entry name" value="PERIPLASMIC SIGNAL SENSOR AND SIGMA FACTOR ACTIVATOR FECR-RELATED"/>
    <property type="match status" value="1"/>
</dbReference>
<dbReference type="PIRSF" id="PIRSF018266">
    <property type="entry name" value="FecR"/>
    <property type="match status" value="1"/>
</dbReference>
<dbReference type="EMBL" id="BAABEY010000018">
    <property type="protein sequence ID" value="GAA4437448.1"/>
    <property type="molecule type" value="Genomic_DNA"/>
</dbReference>